<accession>A0AAE0F7H2</accession>
<dbReference type="SUPFAM" id="SSF53756">
    <property type="entry name" value="UDP-Glycosyltransferase/glycogen phosphorylase"/>
    <property type="match status" value="1"/>
</dbReference>
<dbReference type="EMBL" id="LGRX02023308">
    <property type="protein sequence ID" value="KAK3254663.1"/>
    <property type="molecule type" value="Genomic_DNA"/>
</dbReference>
<feature type="region of interest" description="Disordered" evidence="1">
    <location>
        <begin position="213"/>
        <end position="235"/>
    </location>
</feature>
<dbReference type="Gene3D" id="3.40.50.2000">
    <property type="entry name" value="Glycogen Phosphorylase B"/>
    <property type="match status" value="1"/>
</dbReference>
<evidence type="ECO:0000256" key="1">
    <source>
        <dbReference type="SAM" id="MobiDB-lite"/>
    </source>
</evidence>
<keyword evidence="3" id="KW-1185">Reference proteome</keyword>
<dbReference type="Proteomes" id="UP001190700">
    <property type="component" value="Unassembled WGS sequence"/>
</dbReference>
<gene>
    <name evidence="2" type="ORF">CYMTET_36129</name>
</gene>
<comment type="caution">
    <text evidence="2">The sequence shown here is derived from an EMBL/GenBank/DDBJ whole genome shotgun (WGS) entry which is preliminary data.</text>
</comment>
<proteinExistence type="predicted"/>
<evidence type="ECO:0000313" key="2">
    <source>
        <dbReference type="EMBL" id="KAK3254663.1"/>
    </source>
</evidence>
<reference evidence="2 3" key="1">
    <citation type="journal article" date="2015" name="Genome Biol. Evol.">
        <title>Comparative Genomics of a Bacterivorous Green Alga Reveals Evolutionary Causalities and Consequences of Phago-Mixotrophic Mode of Nutrition.</title>
        <authorList>
            <person name="Burns J.A."/>
            <person name="Paasch A."/>
            <person name="Narechania A."/>
            <person name="Kim E."/>
        </authorList>
    </citation>
    <scope>NUCLEOTIDE SEQUENCE [LARGE SCALE GENOMIC DNA]</scope>
    <source>
        <strain evidence="2 3">PLY_AMNH</strain>
    </source>
</reference>
<organism evidence="2 3">
    <name type="scientific">Cymbomonas tetramitiformis</name>
    <dbReference type="NCBI Taxonomy" id="36881"/>
    <lineage>
        <taxon>Eukaryota</taxon>
        <taxon>Viridiplantae</taxon>
        <taxon>Chlorophyta</taxon>
        <taxon>Pyramimonadophyceae</taxon>
        <taxon>Pyramimonadales</taxon>
        <taxon>Pyramimonadaceae</taxon>
        <taxon>Cymbomonas</taxon>
    </lineage>
</organism>
<evidence type="ECO:0000313" key="3">
    <source>
        <dbReference type="Proteomes" id="UP001190700"/>
    </source>
</evidence>
<sequence>MLRMPVVHGLGNDFASSSTHYPITLGLDRSFVKIVVNGSPTAAVIFVETTDITDDKIEKLANTDTLLVGSKWTKEVMARRILQYNDRHPGAPVKTEVSLVYQGIDAKQYPHRGPPPALATKTAAPLPFIVFSGGKLEYRKGQDIIIGAFKKFRQIVPEAKLVTAWHSLYPQLIEGVAMSGHLSGELPADTSSRELDSWLARSGLPETAFLNHAALSAPPPDTPTPCPSLDPFPSP</sequence>
<protein>
    <submittedName>
        <fullName evidence="2">Uncharacterized protein</fullName>
    </submittedName>
</protein>
<dbReference type="AlphaFoldDB" id="A0AAE0F7H2"/>
<name>A0AAE0F7H2_9CHLO</name>
<feature type="compositionally biased region" description="Pro residues" evidence="1">
    <location>
        <begin position="217"/>
        <end position="235"/>
    </location>
</feature>